<keyword evidence="3" id="KW-0808">Transferase</keyword>
<dbReference type="Gene3D" id="3.20.20.480">
    <property type="entry name" value="Trimethylamine methyltransferase-like"/>
    <property type="match status" value="1"/>
</dbReference>
<dbReference type="PIRSF" id="PIRSF037567">
    <property type="entry name" value="MTTB_MeTrfase"/>
    <property type="match status" value="1"/>
</dbReference>
<dbReference type="GO" id="GO:0032259">
    <property type="term" value="P:methylation"/>
    <property type="evidence" value="ECO:0007669"/>
    <property type="project" value="UniProtKB-KW"/>
</dbReference>
<evidence type="ECO:0000256" key="3">
    <source>
        <dbReference type="ARBA" id="ARBA00022679"/>
    </source>
</evidence>
<organism evidence="5">
    <name type="scientific">marine metagenome</name>
    <dbReference type="NCBI Taxonomy" id="408172"/>
    <lineage>
        <taxon>unclassified sequences</taxon>
        <taxon>metagenomes</taxon>
        <taxon>ecological metagenomes</taxon>
    </lineage>
</organism>
<gene>
    <name evidence="5" type="ORF">METZ01_LOCUS85166</name>
</gene>
<evidence type="ECO:0000256" key="2">
    <source>
        <dbReference type="ARBA" id="ARBA00022603"/>
    </source>
</evidence>
<evidence type="ECO:0000256" key="1">
    <source>
        <dbReference type="ARBA" id="ARBA00007137"/>
    </source>
</evidence>
<dbReference type="EMBL" id="UINC01007257">
    <property type="protein sequence ID" value="SVA32312.1"/>
    <property type="molecule type" value="Genomic_DNA"/>
</dbReference>
<dbReference type="GO" id="GO:0015948">
    <property type="term" value="P:methanogenesis"/>
    <property type="evidence" value="ECO:0007669"/>
    <property type="project" value="InterPro"/>
</dbReference>
<evidence type="ECO:0000313" key="5">
    <source>
        <dbReference type="EMBL" id="SVA32312.1"/>
    </source>
</evidence>
<dbReference type="InterPro" id="IPR010426">
    <property type="entry name" value="MTTB_MeTrfase"/>
</dbReference>
<protein>
    <recommendedName>
        <fullName evidence="6">Methyltransferase</fullName>
    </recommendedName>
</protein>
<reference evidence="5" key="1">
    <citation type="submission" date="2018-05" db="EMBL/GenBank/DDBJ databases">
        <authorList>
            <person name="Lanie J.A."/>
            <person name="Ng W.-L."/>
            <person name="Kazmierczak K.M."/>
            <person name="Andrzejewski T.M."/>
            <person name="Davidsen T.M."/>
            <person name="Wayne K.J."/>
            <person name="Tettelin H."/>
            <person name="Glass J.I."/>
            <person name="Rusch D."/>
            <person name="Podicherti R."/>
            <person name="Tsui H.-C.T."/>
            <person name="Winkler M.E."/>
        </authorList>
    </citation>
    <scope>NUCLEOTIDE SEQUENCE</scope>
</reference>
<dbReference type="AlphaFoldDB" id="A0A381UVZ7"/>
<evidence type="ECO:0000256" key="4">
    <source>
        <dbReference type="SAM" id="MobiDB-lite"/>
    </source>
</evidence>
<feature type="region of interest" description="Disordered" evidence="4">
    <location>
        <begin position="1"/>
        <end position="22"/>
    </location>
</feature>
<evidence type="ECO:0008006" key="6">
    <source>
        <dbReference type="Google" id="ProtNLM"/>
    </source>
</evidence>
<proteinExistence type="inferred from homology"/>
<dbReference type="Pfam" id="PF06253">
    <property type="entry name" value="MTTB"/>
    <property type="match status" value="1"/>
</dbReference>
<comment type="similarity">
    <text evidence="1">Belongs to the trimethylamine methyltransferase family.</text>
</comment>
<keyword evidence="2" id="KW-0489">Methyltransferase</keyword>
<dbReference type="InterPro" id="IPR038601">
    <property type="entry name" value="MttB-like_sf"/>
</dbReference>
<dbReference type="GO" id="GO:0008168">
    <property type="term" value="F:methyltransferase activity"/>
    <property type="evidence" value="ECO:0007669"/>
    <property type="project" value="UniProtKB-KW"/>
</dbReference>
<accession>A0A381UVZ7</accession>
<sequence length="521" mass="56946">MEQTVSGRMGGRNARKAKRAAALPENMKPVKPGEKGGRFKPLEEKDLPRINEAVLTVLETIGLADAIPSCIEACTAIGCKLSPEDRLLFPRSVVKESLEKAGRDITLYGTSPKHDLHLSGEKVYFGTAGAAVHILDPIKRKYRESTAPDLFDIARVCDTLEHIHFFQRSIVCRDLEDIREMDFNTCYASIAGTKKHVGTSFSFAENVKEALQMVHLIAGSEEAWRERPFVSMSCCHVVPPLKFAEEASACLEAGVNGGMPVLLLSAGQAGATSPAALARCVVQAVAEVLAGLVYVNAVKEGAPAMFGTWPFVSDLRTGAMSGGSGEQAILMAACGQMAQYYNLPSGIAAGMTDSKVPDTQSGYEKGYTVSLAAHSGANLIYESAGMHASLLGCCLESYVIDNDMLGAINRTVRGVEVNDETLSIDPIREVCLNGPGHYLGHEQTLSRMQKDYLYPTIGDRENINNWIDQGSTDAVQRAHLKVQEILNNHYPENWNEETDRKIREQFPVRLDRNRMRPRELS</sequence>
<name>A0A381UVZ7_9ZZZZ</name>